<protein>
    <submittedName>
        <fullName evidence="8">Uncharacterized protein</fullName>
    </submittedName>
</protein>
<dbReference type="InterPro" id="IPR013325">
    <property type="entry name" value="RNA_pol_sigma_r2"/>
</dbReference>
<evidence type="ECO:0000256" key="3">
    <source>
        <dbReference type="ARBA" id="ARBA00023082"/>
    </source>
</evidence>
<evidence type="ECO:0000256" key="1">
    <source>
        <dbReference type="ARBA" id="ARBA00010641"/>
    </source>
</evidence>
<dbReference type="Pfam" id="PF08281">
    <property type="entry name" value="Sigma70_r4_2"/>
    <property type="match status" value="1"/>
</dbReference>
<dbReference type="GO" id="GO:0003677">
    <property type="term" value="F:DNA binding"/>
    <property type="evidence" value="ECO:0007669"/>
    <property type="project" value="UniProtKB-KW"/>
</dbReference>
<evidence type="ECO:0000313" key="9">
    <source>
        <dbReference type="Proteomes" id="UP000593737"/>
    </source>
</evidence>
<comment type="similarity">
    <text evidence="1">Belongs to the sigma-70 factor family. ECF subfamily.</text>
</comment>
<dbReference type="Pfam" id="PF04542">
    <property type="entry name" value="Sigma70_r2"/>
    <property type="match status" value="1"/>
</dbReference>
<keyword evidence="5" id="KW-0804">Transcription</keyword>
<dbReference type="PANTHER" id="PTHR43133">
    <property type="entry name" value="RNA POLYMERASE ECF-TYPE SIGMA FACTO"/>
    <property type="match status" value="1"/>
</dbReference>
<dbReference type="Gene3D" id="1.10.1740.10">
    <property type="match status" value="1"/>
</dbReference>
<dbReference type="GO" id="GO:0016987">
    <property type="term" value="F:sigma factor activity"/>
    <property type="evidence" value="ECO:0007669"/>
    <property type="project" value="UniProtKB-KW"/>
</dbReference>
<evidence type="ECO:0000256" key="4">
    <source>
        <dbReference type="ARBA" id="ARBA00023125"/>
    </source>
</evidence>
<evidence type="ECO:0000259" key="6">
    <source>
        <dbReference type="Pfam" id="PF04542"/>
    </source>
</evidence>
<dbReference type="SUPFAM" id="SSF88946">
    <property type="entry name" value="Sigma2 domain of RNA polymerase sigma factors"/>
    <property type="match status" value="1"/>
</dbReference>
<dbReference type="Gene3D" id="1.10.10.10">
    <property type="entry name" value="Winged helix-like DNA-binding domain superfamily/Winged helix DNA-binding domain"/>
    <property type="match status" value="1"/>
</dbReference>
<dbReference type="InterPro" id="IPR013249">
    <property type="entry name" value="RNA_pol_sigma70_r4_t2"/>
</dbReference>
<keyword evidence="3" id="KW-0731">Sigma factor</keyword>
<dbReference type="SUPFAM" id="SSF88659">
    <property type="entry name" value="Sigma3 and sigma4 domains of RNA polymerase sigma factors"/>
    <property type="match status" value="1"/>
</dbReference>
<evidence type="ECO:0000256" key="5">
    <source>
        <dbReference type="ARBA" id="ARBA00023163"/>
    </source>
</evidence>
<dbReference type="CDD" id="cd06171">
    <property type="entry name" value="Sigma70_r4"/>
    <property type="match status" value="1"/>
</dbReference>
<dbReference type="InterPro" id="IPR013324">
    <property type="entry name" value="RNA_pol_sigma_r3/r4-like"/>
</dbReference>
<dbReference type="InterPro" id="IPR007627">
    <property type="entry name" value="RNA_pol_sigma70_r2"/>
</dbReference>
<reference evidence="8 9" key="1">
    <citation type="journal article" date="2020" name="ISME J.">
        <title>Enrichment and physiological characterization of a novel comammox Nitrospira indicates ammonium inhibition of complete nitrification.</title>
        <authorList>
            <person name="Sakoula D."/>
            <person name="Koch H."/>
            <person name="Frank J."/>
            <person name="Jetten M.S.M."/>
            <person name="van Kessel M.A.H.J."/>
            <person name="Lucker S."/>
        </authorList>
    </citation>
    <scope>NUCLEOTIDE SEQUENCE [LARGE SCALE GENOMIC DNA]</scope>
    <source>
        <strain evidence="8">Comreactor17</strain>
    </source>
</reference>
<accession>A0A7S8FGL1</accession>
<dbReference type="InterPro" id="IPR014284">
    <property type="entry name" value="RNA_pol_sigma-70_dom"/>
</dbReference>
<evidence type="ECO:0000313" key="8">
    <source>
        <dbReference type="EMBL" id="QPD05346.1"/>
    </source>
</evidence>
<feature type="domain" description="RNA polymerase sigma-70 region 2" evidence="6">
    <location>
        <begin position="13"/>
        <end position="79"/>
    </location>
</feature>
<evidence type="ECO:0000259" key="7">
    <source>
        <dbReference type="Pfam" id="PF08281"/>
    </source>
</evidence>
<keyword evidence="2" id="KW-0805">Transcription regulation</keyword>
<feature type="domain" description="RNA polymerase sigma factor 70 region 4 type 2" evidence="7">
    <location>
        <begin position="130"/>
        <end position="180"/>
    </location>
</feature>
<gene>
    <name evidence="8" type="ORF">Nkreftii_003120</name>
</gene>
<evidence type="ECO:0000256" key="2">
    <source>
        <dbReference type="ARBA" id="ARBA00023015"/>
    </source>
</evidence>
<dbReference type="InterPro" id="IPR039425">
    <property type="entry name" value="RNA_pol_sigma-70-like"/>
</dbReference>
<dbReference type="InterPro" id="IPR036388">
    <property type="entry name" value="WH-like_DNA-bd_sf"/>
</dbReference>
<dbReference type="GO" id="GO:0006352">
    <property type="term" value="P:DNA-templated transcription initiation"/>
    <property type="evidence" value="ECO:0007669"/>
    <property type="project" value="InterPro"/>
</dbReference>
<dbReference type="NCBIfam" id="TIGR02937">
    <property type="entry name" value="sigma70-ECF"/>
    <property type="match status" value="1"/>
</dbReference>
<dbReference type="AlphaFoldDB" id="A0A7S8FGL1"/>
<dbReference type="PANTHER" id="PTHR43133:SF8">
    <property type="entry name" value="RNA POLYMERASE SIGMA FACTOR HI_1459-RELATED"/>
    <property type="match status" value="1"/>
</dbReference>
<dbReference type="KEGG" id="nkf:Nkreftii_003120"/>
<keyword evidence="4" id="KW-0238">DNA-binding</keyword>
<organism evidence="8 9">
    <name type="scientific">Candidatus Nitrospira kreftii</name>
    <dbReference type="NCBI Taxonomy" id="2652173"/>
    <lineage>
        <taxon>Bacteria</taxon>
        <taxon>Pseudomonadati</taxon>
        <taxon>Nitrospirota</taxon>
        <taxon>Nitrospiria</taxon>
        <taxon>Nitrospirales</taxon>
        <taxon>Nitrospiraceae</taxon>
        <taxon>Nitrospira</taxon>
    </lineage>
</organism>
<dbReference type="Proteomes" id="UP000593737">
    <property type="component" value="Chromosome"/>
</dbReference>
<dbReference type="EMBL" id="CP047423">
    <property type="protein sequence ID" value="QPD05346.1"/>
    <property type="molecule type" value="Genomic_DNA"/>
</dbReference>
<name>A0A7S8FGL1_9BACT</name>
<proteinExistence type="inferred from homology"/>
<sequence>MDEVVGSDSRRWIDEHGDYLYRFALVRVYDSNVAEDLVQDTFLAALQGTRRESGPMAERRWMVGIIKHKIVDHFRRMARQPLHDDGRSDDFPGDDDFLADGHWKPGVGESRSWPDNPDGLLEQKQFWGVLACCLDKLPPRAAQVFTLREIDEMDTEEICRLLHLTQTNLGVMLYRARKQLRNCLSTRYFGRTEEAVQS</sequence>